<gene>
    <name evidence="4" type="ORF">D3M59_04880</name>
</gene>
<feature type="chain" id="PRO_5019555462" evidence="1">
    <location>
        <begin position="17"/>
        <end position="436"/>
    </location>
</feature>
<dbReference type="PANTHER" id="PTHR33546">
    <property type="entry name" value="LARGE, MULTIFUNCTIONAL SECRETED PROTEIN-RELATED"/>
    <property type="match status" value="1"/>
</dbReference>
<dbReference type="InterPro" id="IPR011041">
    <property type="entry name" value="Quinoprot_gluc/sorb_DH_b-prop"/>
</dbReference>
<dbReference type="Gene3D" id="2.120.10.30">
    <property type="entry name" value="TolB, C-terminal domain"/>
    <property type="match status" value="1"/>
</dbReference>
<dbReference type="PROSITE" id="PS51257">
    <property type="entry name" value="PROKAR_LIPOPROTEIN"/>
    <property type="match status" value="1"/>
</dbReference>
<evidence type="ECO:0000256" key="1">
    <source>
        <dbReference type="SAM" id="SignalP"/>
    </source>
</evidence>
<sequence>MTFRVLPLLLAGASMAACGSDPSPDQYGPNPQLPEIQRGLFPSMKISKPTGWGDDKPMVPAGFKVDAIATDLKIPRQTLLLPNGDILVAEGKAKAAPPLRPKDFIGGIIKKQGVTSVKGGDRLTILRDSDGDGIYEARGVFADRLNAPYGLAFVNGAIYVANQDSVVRFAYQDGQTAASGPPVKITDLPSVINHHWTKAMTASADGRFLFVGIGSNSNITERGMMAEQDRAVVWQIDTQTGMQKVYASGLRNPSALATQPFTGTIWAAVNERDELGPNLVPDYITSVRPGAFYGWPYAYWGRNADPRVRPQKPEKVAATVRPDYSIGSHRAPLGLAFSVPALGAPFADGVFVGEHGSWNRNGVVGYRVSFVPFRGGRPAGNPIDFLSGFLKDGKARGRPVGVTVDPRGAVIVADDLSNTVWRVTRTATPPAAPPAR</sequence>
<dbReference type="InterPro" id="IPR011042">
    <property type="entry name" value="6-blade_b-propeller_TolB-like"/>
</dbReference>
<protein>
    <submittedName>
        <fullName evidence="4">Sorbosone dehydrogenase family protein</fullName>
    </submittedName>
</protein>
<dbReference type="EMBL" id="QXTF01000001">
    <property type="protein sequence ID" value="RIX32296.1"/>
    <property type="molecule type" value="Genomic_DNA"/>
</dbReference>
<dbReference type="OrthoDB" id="9770043at2"/>
<reference evidence="4 5" key="1">
    <citation type="submission" date="2018-09" db="EMBL/GenBank/DDBJ databases">
        <title>Sphingomonas sp. DAC4.</title>
        <authorList>
            <person name="Seo T."/>
        </authorList>
    </citation>
    <scope>NUCLEOTIDE SEQUENCE [LARGE SCALE GENOMIC DNA]</scope>
    <source>
        <strain evidence="4 5">DAC4</strain>
    </source>
</reference>
<name>A0A418Q2L2_9SPHN</name>
<comment type="caution">
    <text evidence="4">The sequence shown here is derived from an EMBL/GenBank/DDBJ whole genome shotgun (WGS) entry which is preliminary data.</text>
</comment>
<dbReference type="SUPFAM" id="SSF50952">
    <property type="entry name" value="Soluble quinoprotein glucose dehydrogenase"/>
    <property type="match status" value="1"/>
</dbReference>
<dbReference type="InterPro" id="IPR054539">
    <property type="entry name" value="Beta-prop_PDH"/>
</dbReference>
<evidence type="ECO:0000259" key="2">
    <source>
        <dbReference type="Pfam" id="PF22807"/>
    </source>
</evidence>
<keyword evidence="5" id="KW-1185">Reference proteome</keyword>
<feature type="domain" description="DUF7133" evidence="3">
    <location>
        <begin position="118"/>
        <end position="251"/>
    </location>
</feature>
<dbReference type="PANTHER" id="PTHR33546:SF1">
    <property type="entry name" value="LARGE, MULTIFUNCTIONAL SECRETED PROTEIN"/>
    <property type="match status" value="1"/>
</dbReference>
<dbReference type="AlphaFoldDB" id="A0A418Q2L2"/>
<dbReference type="Pfam" id="PF22807">
    <property type="entry name" value="TrAA12"/>
    <property type="match status" value="1"/>
</dbReference>
<dbReference type="RefSeq" id="WP_119532101.1">
    <property type="nucleotide sequence ID" value="NZ_QXTF01000001.1"/>
</dbReference>
<proteinExistence type="predicted"/>
<accession>A0A418Q2L2</accession>
<keyword evidence="1" id="KW-0732">Signal</keyword>
<dbReference type="Proteomes" id="UP000285023">
    <property type="component" value="Unassembled WGS sequence"/>
</dbReference>
<dbReference type="Pfam" id="PF23500">
    <property type="entry name" value="DUF7133"/>
    <property type="match status" value="1"/>
</dbReference>
<evidence type="ECO:0000259" key="3">
    <source>
        <dbReference type="Pfam" id="PF23500"/>
    </source>
</evidence>
<dbReference type="InterPro" id="IPR055557">
    <property type="entry name" value="DUF7133"/>
</dbReference>
<feature type="domain" description="Pyrroloquinoline quinone-dependent pyranose dehydrogenase beta-propeller" evidence="2">
    <location>
        <begin position="319"/>
        <end position="425"/>
    </location>
</feature>
<feature type="signal peptide" evidence="1">
    <location>
        <begin position="1"/>
        <end position="16"/>
    </location>
</feature>
<organism evidence="4 5">
    <name type="scientific">Sphingomonas edaphi</name>
    <dbReference type="NCBI Taxonomy" id="2315689"/>
    <lineage>
        <taxon>Bacteria</taxon>
        <taxon>Pseudomonadati</taxon>
        <taxon>Pseudomonadota</taxon>
        <taxon>Alphaproteobacteria</taxon>
        <taxon>Sphingomonadales</taxon>
        <taxon>Sphingomonadaceae</taxon>
        <taxon>Sphingomonas</taxon>
    </lineage>
</organism>
<evidence type="ECO:0000313" key="4">
    <source>
        <dbReference type="EMBL" id="RIX32296.1"/>
    </source>
</evidence>
<evidence type="ECO:0000313" key="5">
    <source>
        <dbReference type="Proteomes" id="UP000285023"/>
    </source>
</evidence>